<dbReference type="Pfam" id="PF03544">
    <property type="entry name" value="TonB_C"/>
    <property type="match status" value="1"/>
</dbReference>
<dbReference type="Gene3D" id="3.30.1150.10">
    <property type="match status" value="1"/>
</dbReference>
<evidence type="ECO:0000256" key="3">
    <source>
        <dbReference type="ARBA" id="ARBA00022448"/>
    </source>
</evidence>
<keyword evidence="9" id="KW-0472">Membrane</keyword>
<dbReference type="SUPFAM" id="SSF48452">
    <property type="entry name" value="TPR-like"/>
    <property type="match status" value="1"/>
</dbReference>
<evidence type="ECO:0000256" key="5">
    <source>
        <dbReference type="ARBA" id="ARBA00022519"/>
    </source>
</evidence>
<dbReference type="EMBL" id="JAQOMS010000002">
    <property type="protein sequence ID" value="MDC2890138.1"/>
    <property type="molecule type" value="Genomic_DNA"/>
</dbReference>
<keyword evidence="5" id="KW-0997">Cell inner membrane</keyword>
<dbReference type="PROSITE" id="PS52015">
    <property type="entry name" value="TONB_CTD"/>
    <property type="match status" value="1"/>
</dbReference>
<keyword evidence="6" id="KW-0812">Transmembrane</keyword>
<evidence type="ECO:0000256" key="1">
    <source>
        <dbReference type="ARBA" id="ARBA00004383"/>
    </source>
</evidence>
<reference evidence="12 13" key="1">
    <citation type="submission" date="2023-01" db="EMBL/GenBank/DDBJ databases">
        <title>Psychrosphaera sp. nov., isolated from marine algae.</title>
        <authorList>
            <person name="Bayburt H."/>
            <person name="Choi B.J."/>
            <person name="Kim J.M."/>
            <person name="Choi D.G."/>
            <person name="Jeon C.O."/>
        </authorList>
    </citation>
    <scope>NUCLEOTIDE SEQUENCE [LARGE SCALE GENOMIC DNA]</scope>
    <source>
        <strain evidence="12 13">G1-22</strain>
    </source>
</reference>
<evidence type="ECO:0000256" key="10">
    <source>
        <dbReference type="SAM" id="SignalP"/>
    </source>
</evidence>
<feature type="chain" id="PRO_5045800582" evidence="10">
    <location>
        <begin position="20"/>
        <end position="360"/>
    </location>
</feature>
<dbReference type="InterPro" id="IPR037682">
    <property type="entry name" value="TonB_C"/>
</dbReference>
<sequence>MPRIGFLFVAFLMSTGALAAEDNALKRSFNIAYDAFKNALESEDIELTIRTGLNAYNTGKRLFGSNSVNTANLASNLATAYIDNKEFKLANDLLLPYIDVYLEEYKEDSLAIVDLYILVAKSYQRKSKNKQIKYYQKALSLLDSHKDSKPLLVANIQADIGAELLSLGSPKSRVLIEANDYLSKHLPANERQLVYSNYYTGNYYIATGKTDKAIAMLSKNLDVFYNLEGPTHPLELTTHAVLVKAYEKIGESDQATNHCKAIGQMTPWDDNQLPKPLYRTQPQYPQSAVRSRKDGYAIVEFVIDANGFVKDPISTEYGGSKKFQRAAIDAVENWRYAPKFENGEPVEATSRVQLDFKIGR</sequence>
<proteinExistence type="inferred from homology"/>
<protein>
    <submittedName>
        <fullName evidence="12">TonB family protein</fullName>
    </submittedName>
</protein>
<dbReference type="InterPro" id="IPR011990">
    <property type="entry name" value="TPR-like_helical_dom_sf"/>
</dbReference>
<evidence type="ECO:0000313" key="12">
    <source>
        <dbReference type="EMBL" id="MDC2890138.1"/>
    </source>
</evidence>
<evidence type="ECO:0000313" key="13">
    <source>
        <dbReference type="Proteomes" id="UP001528411"/>
    </source>
</evidence>
<evidence type="ECO:0000259" key="11">
    <source>
        <dbReference type="PROSITE" id="PS52015"/>
    </source>
</evidence>
<dbReference type="PANTHER" id="PTHR33446:SF14">
    <property type="entry name" value="PROTEIN TONB"/>
    <property type="match status" value="1"/>
</dbReference>
<keyword evidence="4" id="KW-1003">Cell membrane</keyword>
<evidence type="ECO:0000256" key="6">
    <source>
        <dbReference type="ARBA" id="ARBA00022692"/>
    </source>
</evidence>
<dbReference type="PANTHER" id="PTHR33446">
    <property type="entry name" value="PROTEIN TONB-RELATED"/>
    <property type="match status" value="1"/>
</dbReference>
<gene>
    <name evidence="12" type="ORF">PN838_16925</name>
</gene>
<keyword evidence="10" id="KW-0732">Signal</keyword>
<comment type="caution">
    <text evidence="12">The sequence shown here is derived from an EMBL/GenBank/DDBJ whole genome shotgun (WGS) entry which is preliminary data.</text>
</comment>
<evidence type="ECO:0000256" key="8">
    <source>
        <dbReference type="ARBA" id="ARBA00022989"/>
    </source>
</evidence>
<keyword evidence="3" id="KW-0813">Transport</keyword>
<accession>A0ABT5FF43</accession>
<feature type="domain" description="TonB C-terminal" evidence="11">
    <location>
        <begin position="269"/>
        <end position="360"/>
    </location>
</feature>
<comment type="similarity">
    <text evidence="2">Belongs to the TonB family.</text>
</comment>
<keyword evidence="7" id="KW-0653">Protein transport</keyword>
<dbReference type="Gene3D" id="1.25.40.10">
    <property type="entry name" value="Tetratricopeptide repeat domain"/>
    <property type="match status" value="2"/>
</dbReference>
<feature type="signal peptide" evidence="10">
    <location>
        <begin position="1"/>
        <end position="19"/>
    </location>
</feature>
<evidence type="ECO:0000256" key="9">
    <source>
        <dbReference type="ARBA" id="ARBA00023136"/>
    </source>
</evidence>
<dbReference type="SUPFAM" id="SSF74653">
    <property type="entry name" value="TolA/TonB C-terminal domain"/>
    <property type="match status" value="1"/>
</dbReference>
<name>A0ABT5FF43_9GAMM</name>
<dbReference type="InterPro" id="IPR051045">
    <property type="entry name" value="TonB-dependent_transducer"/>
</dbReference>
<evidence type="ECO:0000256" key="2">
    <source>
        <dbReference type="ARBA" id="ARBA00006555"/>
    </source>
</evidence>
<comment type="subcellular location">
    <subcellularLocation>
        <location evidence="1">Cell inner membrane</location>
        <topology evidence="1">Single-pass membrane protein</topology>
        <orientation evidence="1">Periplasmic side</orientation>
    </subcellularLocation>
</comment>
<evidence type="ECO:0000256" key="4">
    <source>
        <dbReference type="ARBA" id="ARBA00022475"/>
    </source>
</evidence>
<evidence type="ECO:0000256" key="7">
    <source>
        <dbReference type="ARBA" id="ARBA00022927"/>
    </source>
</evidence>
<dbReference type="InterPro" id="IPR006260">
    <property type="entry name" value="TonB/TolA_C"/>
</dbReference>
<organism evidence="12 13">
    <name type="scientific">Psychrosphaera algicola</name>
    <dbReference type="NCBI Taxonomy" id="3023714"/>
    <lineage>
        <taxon>Bacteria</taxon>
        <taxon>Pseudomonadati</taxon>
        <taxon>Pseudomonadota</taxon>
        <taxon>Gammaproteobacteria</taxon>
        <taxon>Alteromonadales</taxon>
        <taxon>Pseudoalteromonadaceae</taxon>
        <taxon>Psychrosphaera</taxon>
    </lineage>
</organism>
<keyword evidence="13" id="KW-1185">Reference proteome</keyword>
<dbReference type="Proteomes" id="UP001528411">
    <property type="component" value="Unassembled WGS sequence"/>
</dbReference>
<keyword evidence="8" id="KW-1133">Transmembrane helix</keyword>
<dbReference type="NCBIfam" id="TIGR01352">
    <property type="entry name" value="tonB_Cterm"/>
    <property type="match status" value="1"/>
</dbReference>
<dbReference type="RefSeq" id="WP_272181418.1">
    <property type="nucleotide sequence ID" value="NZ_JAQOMS010000002.1"/>
</dbReference>